<dbReference type="FunFam" id="3.40.50.880:FF:000004">
    <property type="entry name" value="Homoserine O-succinyltransferase"/>
    <property type="match status" value="1"/>
</dbReference>
<keyword evidence="5 6" id="KW-0012">Acyltransferase</keyword>
<proteinExistence type="inferred from homology"/>
<dbReference type="AlphaFoldDB" id="A0A212IXD1"/>
<evidence type="ECO:0000256" key="6">
    <source>
        <dbReference type="HAMAP-Rule" id="MF_00295"/>
    </source>
</evidence>
<evidence type="ECO:0000256" key="4">
    <source>
        <dbReference type="ARBA" id="ARBA00022679"/>
    </source>
</evidence>
<dbReference type="PIRSF" id="PIRSF000450">
    <property type="entry name" value="H_ser_succinyltr"/>
    <property type="match status" value="1"/>
</dbReference>
<organism evidence="8">
    <name type="scientific">uncultured delta proteobacterium</name>
    <dbReference type="NCBI Taxonomy" id="34034"/>
    <lineage>
        <taxon>Bacteria</taxon>
        <taxon>Deltaproteobacteria</taxon>
        <taxon>environmental samples</taxon>
    </lineage>
</organism>
<feature type="binding site" evidence="6">
    <location>
        <position position="163"/>
    </location>
    <ligand>
        <name>substrate</name>
    </ligand>
</feature>
<dbReference type="Gene3D" id="3.40.50.880">
    <property type="match status" value="1"/>
</dbReference>
<keyword evidence="2 6" id="KW-0963">Cytoplasm</keyword>
<comment type="function">
    <text evidence="6">Transfers an acetyl group from acetyl-CoA to L-homoserine, forming acetyl-L-homoserine.</text>
</comment>
<dbReference type="EC" id="2.3.1.31" evidence="6"/>
<dbReference type="GO" id="GO:0004414">
    <property type="term" value="F:homoserine O-acetyltransferase activity"/>
    <property type="evidence" value="ECO:0007669"/>
    <property type="project" value="UniProtKB-EC"/>
</dbReference>
<dbReference type="UniPathway" id="UPA00051">
    <property type="reaction ID" value="UER00074"/>
</dbReference>
<gene>
    <name evidence="8" type="primary">metA</name>
    <name evidence="6" type="synonym">metAA</name>
    <name evidence="8" type="ORF">KL86DPRO_10258</name>
</gene>
<dbReference type="CDD" id="cd03131">
    <property type="entry name" value="GATase1_HTS"/>
    <property type="match status" value="1"/>
</dbReference>
<keyword evidence="6" id="KW-0486">Methionine biosynthesis</keyword>
<dbReference type="GO" id="GO:0019281">
    <property type="term" value="P:L-methionine biosynthetic process from homoserine via O-succinyl-L-homoserine and cystathionine"/>
    <property type="evidence" value="ECO:0007669"/>
    <property type="project" value="InterPro"/>
</dbReference>
<feature type="active site" description="Acyl-thioester intermediate" evidence="6 7">
    <location>
        <position position="142"/>
    </location>
</feature>
<feature type="site" description="Important for acyl-CoA specificity" evidence="6">
    <location>
        <position position="111"/>
    </location>
</feature>
<dbReference type="InterPro" id="IPR005697">
    <property type="entry name" value="HST_MetA"/>
</dbReference>
<dbReference type="SUPFAM" id="SSF52317">
    <property type="entry name" value="Class I glutamine amidotransferase-like"/>
    <property type="match status" value="1"/>
</dbReference>
<name>A0A212IXD1_9DELT</name>
<dbReference type="InterPro" id="IPR029062">
    <property type="entry name" value="Class_I_gatase-like"/>
</dbReference>
<evidence type="ECO:0000256" key="1">
    <source>
        <dbReference type="ARBA" id="ARBA00004496"/>
    </source>
</evidence>
<evidence type="ECO:0000313" key="8">
    <source>
        <dbReference type="EMBL" id="SBV91839.1"/>
    </source>
</evidence>
<dbReference type="InterPro" id="IPR033752">
    <property type="entry name" value="MetA_family"/>
</dbReference>
<feature type="site" description="Important for substrate specificity" evidence="6">
    <location>
        <position position="192"/>
    </location>
</feature>
<comment type="subcellular location">
    <subcellularLocation>
        <location evidence="1 6">Cytoplasm</location>
    </subcellularLocation>
</comment>
<keyword evidence="3 6" id="KW-0028">Amino-acid biosynthesis</keyword>
<dbReference type="NCBIfam" id="TIGR01001">
    <property type="entry name" value="metA"/>
    <property type="match status" value="1"/>
</dbReference>
<sequence>MPIKIPASLPARVALEQEKIFVMTDDRAVMQDIRPIQIAIVNLMPTKIATEIQLLRLLGNTPLQIDITLLKAEHHVSKNTATDHLERFYTTFSKVKDKKFDGMIVTGAPVEMLDFAEVDYWSELQEIIDYSAENAFSTLFICWGAQAGLFHRYGVPKYVLPEKKFGVFKHTLTSRTKKIFRGFDDTFYMPHSRHTEVRLEDVLKVPQLEVLAWSEEAGPSIIRAKESRAIFVSGHFEYDADTLAKEYFRDKDKGMDIKVPANYFPDDDPANPPLVNWRAHAHLFFSNWLNYHVYQETPFELTAIQSKEGPLPD</sequence>
<evidence type="ECO:0000256" key="5">
    <source>
        <dbReference type="ARBA" id="ARBA00023315"/>
    </source>
</evidence>
<evidence type="ECO:0000256" key="2">
    <source>
        <dbReference type="ARBA" id="ARBA00022490"/>
    </source>
</evidence>
<comment type="catalytic activity">
    <reaction evidence="6">
        <text>L-homoserine + acetyl-CoA = O-acetyl-L-homoserine + CoA</text>
        <dbReference type="Rhea" id="RHEA:13701"/>
        <dbReference type="ChEBI" id="CHEBI:57287"/>
        <dbReference type="ChEBI" id="CHEBI:57288"/>
        <dbReference type="ChEBI" id="CHEBI:57476"/>
        <dbReference type="ChEBI" id="CHEBI:57716"/>
        <dbReference type="EC" id="2.3.1.31"/>
    </reaction>
</comment>
<dbReference type="PANTHER" id="PTHR20919:SF0">
    <property type="entry name" value="HOMOSERINE O-SUCCINYLTRANSFERASE"/>
    <property type="match status" value="1"/>
</dbReference>
<keyword evidence="4 6" id="KW-0808">Transferase</keyword>
<feature type="active site" evidence="6">
    <location>
        <position position="237"/>
    </location>
</feature>
<feature type="binding site" evidence="6">
    <location>
        <position position="192"/>
    </location>
    <ligand>
        <name>substrate</name>
    </ligand>
</feature>
<dbReference type="EMBL" id="FLUQ01000001">
    <property type="protein sequence ID" value="SBV91839.1"/>
    <property type="molecule type" value="Genomic_DNA"/>
</dbReference>
<evidence type="ECO:0000256" key="7">
    <source>
        <dbReference type="PIRSR" id="PIRSR000450-1"/>
    </source>
</evidence>
<protein>
    <recommendedName>
        <fullName evidence="6">Homoserine O-acetyltransferase</fullName>
        <shortName evidence="6">HAT</shortName>
        <ecNumber evidence="6">2.3.1.31</ecNumber>
    </recommendedName>
    <alternativeName>
        <fullName evidence="6">Homoserine transacetylase</fullName>
        <shortName evidence="6">HTA</shortName>
    </alternativeName>
</protein>
<feature type="binding site" evidence="6">
    <location>
        <position position="249"/>
    </location>
    <ligand>
        <name>substrate</name>
    </ligand>
</feature>
<dbReference type="HAMAP" id="MF_00295">
    <property type="entry name" value="MetA_acyltransf"/>
    <property type="match status" value="1"/>
</dbReference>
<evidence type="ECO:0000256" key="3">
    <source>
        <dbReference type="ARBA" id="ARBA00022605"/>
    </source>
</evidence>
<dbReference type="Pfam" id="PF04204">
    <property type="entry name" value="HTS"/>
    <property type="match status" value="1"/>
</dbReference>
<accession>A0A212IXD1</accession>
<comment type="pathway">
    <text evidence="6">Amino-acid biosynthesis; L-methionine biosynthesis via de novo pathway; O-acetyl-L-homoserine from L-homoserine: step 1/1.</text>
</comment>
<comment type="caution">
    <text evidence="6">Lacks conserved residue(s) required for the propagation of feature annotation.</text>
</comment>
<comment type="similarity">
    <text evidence="6">Belongs to the MetA family.</text>
</comment>
<dbReference type="PANTHER" id="PTHR20919">
    <property type="entry name" value="HOMOSERINE O-SUCCINYLTRANSFERASE"/>
    <property type="match status" value="1"/>
</dbReference>
<reference evidence="8" key="1">
    <citation type="submission" date="2016-04" db="EMBL/GenBank/DDBJ databases">
        <authorList>
            <person name="Evans L.H."/>
            <person name="Alamgir A."/>
            <person name="Owens N."/>
            <person name="Weber N.D."/>
            <person name="Virtaneva K."/>
            <person name="Barbian K."/>
            <person name="Babar A."/>
            <person name="Rosenke K."/>
        </authorList>
    </citation>
    <scope>NUCLEOTIDE SEQUENCE</scope>
    <source>
        <strain evidence="8">86</strain>
    </source>
</reference>
<dbReference type="GO" id="GO:0005737">
    <property type="term" value="C:cytoplasm"/>
    <property type="evidence" value="ECO:0007669"/>
    <property type="project" value="UniProtKB-SubCell"/>
</dbReference>
<dbReference type="GO" id="GO:0008899">
    <property type="term" value="F:homoserine O-succinyltransferase activity"/>
    <property type="evidence" value="ECO:0007669"/>
    <property type="project" value="UniProtKB-UniRule"/>
</dbReference>
<feature type="active site" description="Proton acceptor" evidence="6">
    <location>
        <position position="235"/>
    </location>
</feature>